<organism evidence="6 7">
    <name type="scientific">Folsomia candida</name>
    <name type="common">Springtail</name>
    <dbReference type="NCBI Taxonomy" id="158441"/>
    <lineage>
        <taxon>Eukaryota</taxon>
        <taxon>Metazoa</taxon>
        <taxon>Ecdysozoa</taxon>
        <taxon>Arthropoda</taxon>
        <taxon>Hexapoda</taxon>
        <taxon>Collembola</taxon>
        <taxon>Entomobryomorpha</taxon>
        <taxon>Isotomoidea</taxon>
        <taxon>Isotomidae</taxon>
        <taxon>Proisotominae</taxon>
        <taxon>Folsomia</taxon>
    </lineage>
</organism>
<proteinExistence type="predicted"/>
<keyword evidence="3" id="KW-0863">Zinc-finger</keyword>
<dbReference type="OrthoDB" id="2438421at2759"/>
<dbReference type="InterPro" id="IPR052035">
    <property type="entry name" value="ZnF_BED_domain_contain"/>
</dbReference>
<sequence>MASGSWINNEQIPDHEKLWKEDVEKLLTQGKSWLTFQQKIQKGRKSDVWDKFEIAHINQQPIDFAKCRMCNSIYVYKSSSGTGSLLRHECGGSEKSTPPAPNQPLINKFTRKLYTDSDVQKLNDEIVIGLSKDLRPLFTVECDGFHRIAQALINFGAKFGQIDSKNVIRHRTTLKKENLSKIVATERIEIKEQLINSPSFPSIALTTDMWLDKYKQRNFVSLSAHFIDQEYSKQTALLDVREYEEDDKSAANIRHSIIKILADYFENSVVDSIVKEATLVTDGASNMQNVFKKHNPCLCHRLNLLVDWTFIDKQLPDPEKIQSRAAKGNPYPTKEFSQAPVKLWKAEGLCSVDPPYLA</sequence>
<evidence type="ECO:0000256" key="1">
    <source>
        <dbReference type="ARBA" id="ARBA00004123"/>
    </source>
</evidence>
<evidence type="ECO:0000256" key="3">
    <source>
        <dbReference type="ARBA" id="ARBA00022771"/>
    </source>
</evidence>
<keyword evidence="4" id="KW-0862">Zinc</keyword>
<dbReference type="SMART" id="SM00614">
    <property type="entry name" value="ZnF_BED"/>
    <property type="match status" value="1"/>
</dbReference>
<evidence type="ECO:0000256" key="5">
    <source>
        <dbReference type="ARBA" id="ARBA00023242"/>
    </source>
</evidence>
<dbReference type="PANTHER" id="PTHR46481:SF10">
    <property type="entry name" value="ZINC FINGER BED DOMAIN-CONTAINING PROTEIN 39"/>
    <property type="match status" value="1"/>
</dbReference>
<keyword evidence="7" id="KW-1185">Reference proteome</keyword>
<keyword evidence="2" id="KW-0479">Metal-binding</keyword>
<gene>
    <name evidence="6" type="ORF">Fcan01_26875</name>
</gene>
<dbReference type="AlphaFoldDB" id="A0A226D0U8"/>
<dbReference type="GO" id="GO:0008270">
    <property type="term" value="F:zinc ion binding"/>
    <property type="evidence" value="ECO:0007669"/>
    <property type="project" value="UniProtKB-KW"/>
</dbReference>
<reference evidence="6 7" key="1">
    <citation type="submission" date="2015-12" db="EMBL/GenBank/DDBJ databases">
        <title>The genome of Folsomia candida.</title>
        <authorList>
            <person name="Faddeeva A."/>
            <person name="Derks M.F."/>
            <person name="Anvar Y."/>
            <person name="Smit S."/>
            <person name="Van Straalen N."/>
            <person name="Roelofs D."/>
        </authorList>
    </citation>
    <scope>NUCLEOTIDE SEQUENCE [LARGE SCALE GENOMIC DNA]</scope>
    <source>
        <strain evidence="6 7">VU population</strain>
        <tissue evidence="6">Whole body</tissue>
    </source>
</reference>
<name>A0A226D0U8_FOLCA</name>
<dbReference type="OMA" id="MEYIACK"/>
<dbReference type="GO" id="GO:0005634">
    <property type="term" value="C:nucleus"/>
    <property type="evidence" value="ECO:0007669"/>
    <property type="project" value="UniProtKB-SubCell"/>
</dbReference>
<dbReference type="SUPFAM" id="SSF140996">
    <property type="entry name" value="Hermes dimerisation domain"/>
    <property type="match status" value="1"/>
</dbReference>
<dbReference type="PANTHER" id="PTHR46481">
    <property type="entry name" value="ZINC FINGER BED DOMAIN-CONTAINING PROTEIN 4"/>
    <property type="match status" value="1"/>
</dbReference>
<evidence type="ECO:0000313" key="7">
    <source>
        <dbReference type="Proteomes" id="UP000198287"/>
    </source>
</evidence>
<dbReference type="SUPFAM" id="SSF53098">
    <property type="entry name" value="Ribonuclease H-like"/>
    <property type="match status" value="1"/>
</dbReference>
<protein>
    <submittedName>
        <fullName evidence="6">Transposable element Hobo transposase</fullName>
    </submittedName>
</protein>
<dbReference type="EMBL" id="LNIX01000046">
    <property type="protein sequence ID" value="OXA38428.1"/>
    <property type="molecule type" value="Genomic_DNA"/>
</dbReference>
<comment type="caution">
    <text evidence="6">The sequence shown here is derived from an EMBL/GenBank/DDBJ whole genome shotgun (WGS) entry which is preliminary data.</text>
</comment>
<comment type="subcellular location">
    <subcellularLocation>
        <location evidence="1">Nucleus</location>
    </subcellularLocation>
</comment>
<dbReference type="Gene3D" id="1.10.10.1070">
    <property type="entry name" value="Zinc finger, BED domain-containing"/>
    <property type="match status" value="1"/>
</dbReference>
<evidence type="ECO:0000313" key="6">
    <source>
        <dbReference type="EMBL" id="OXA38428.1"/>
    </source>
</evidence>
<keyword evidence="5" id="KW-0539">Nucleus</keyword>
<evidence type="ECO:0000256" key="4">
    <source>
        <dbReference type="ARBA" id="ARBA00022833"/>
    </source>
</evidence>
<dbReference type="InterPro" id="IPR012337">
    <property type="entry name" value="RNaseH-like_sf"/>
</dbReference>
<evidence type="ECO:0000256" key="2">
    <source>
        <dbReference type="ARBA" id="ARBA00022723"/>
    </source>
</evidence>
<accession>A0A226D0U8</accession>
<dbReference type="Proteomes" id="UP000198287">
    <property type="component" value="Unassembled WGS sequence"/>
</dbReference>